<feature type="chain" id="PRO_5022776232" description="Secreted protein" evidence="1">
    <location>
        <begin position="23"/>
        <end position="144"/>
    </location>
</feature>
<reference evidence="2 3" key="1">
    <citation type="submission" date="2019-02" db="EMBL/GenBank/DDBJ databases">
        <title>Deep-cultivation of Planctomycetes and their phenomic and genomic characterization uncovers novel biology.</title>
        <authorList>
            <person name="Wiegand S."/>
            <person name="Jogler M."/>
            <person name="Boedeker C."/>
            <person name="Pinto D."/>
            <person name="Vollmers J."/>
            <person name="Rivas-Marin E."/>
            <person name="Kohn T."/>
            <person name="Peeters S.H."/>
            <person name="Heuer A."/>
            <person name="Rast P."/>
            <person name="Oberbeckmann S."/>
            <person name="Bunk B."/>
            <person name="Jeske O."/>
            <person name="Meyerdierks A."/>
            <person name="Storesund J.E."/>
            <person name="Kallscheuer N."/>
            <person name="Luecker S."/>
            <person name="Lage O.M."/>
            <person name="Pohl T."/>
            <person name="Merkel B.J."/>
            <person name="Hornburger P."/>
            <person name="Mueller R.-W."/>
            <person name="Bruemmer F."/>
            <person name="Labrenz M."/>
            <person name="Spormann A.M."/>
            <person name="Op Den Camp H."/>
            <person name="Overmann J."/>
            <person name="Amann R."/>
            <person name="Jetten M.S.M."/>
            <person name="Mascher T."/>
            <person name="Medema M.H."/>
            <person name="Devos D.P."/>
            <person name="Kaster A.-K."/>
            <person name="Ovreas L."/>
            <person name="Rohde M."/>
            <person name="Galperin M.Y."/>
            <person name="Jogler C."/>
        </authorList>
    </citation>
    <scope>NUCLEOTIDE SEQUENCE [LARGE SCALE GENOMIC DNA]</scope>
    <source>
        <strain evidence="2 3">Pla123a</strain>
    </source>
</reference>
<proteinExistence type="predicted"/>
<feature type="signal peptide" evidence="1">
    <location>
        <begin position="1"/>
        <end position="22"/>
    </location>
</feature>
<evidence type="ECO:0008006" key="4">
    <source>
        <dbReference type="Google" id="ProtNLM"/>
    </source>
</evidence>
<dbReference type="PROSITE" id="PS51257">
    <property type="entry name" value="PROKAR_LIPOPROTEIN"/>
    <property type="match status" value="1"/>
</dbReference>
<accession>A0A5C5XWQ7</accession>
<evidence type="ECO:0000313" key="3">
    <source>
        <dbReference type="Proteomes" id="UP000318478"/>
    </source>
</evidence>
<gene>
    <name evidence="2" type="ORF">Pla123a_46410</name>
</gene>
<organism evidence="2 3">
    <name type="scientific">Posidoniimonas polymericola</name>
    <dbReference type="NCBI Taxonomy" id="2528002"/>
    <lineage>
        <taxon>Bacteria</taxon>
        <taxon>Pseudomonadati</taxon>
        <taxon>Planctomycetota</taxon>
        <taxon>Planctomycetia</taxon>
        <taxon>Pirellulales</taxon>
        <taxon>Lacipirellulaceae</taxon>
        <taxon>Posidoniimonas</taxon>
    </lineage>
</organism>
<dbReference type="AlphaFoldDB" id="A0A5C5XWQ7"/>
<name>A0A5C5XWQ7_9BACT</name>
<dbReference type="EMBL" id="SJPO01000015">
    <property type="protein sequence ID" value="TWT66753.1"/>
    <property type="molecule type" value="Genomic_DNA"/>
</dbReference>
<evidence type="ECO:0000313" key="2">
    <source>
        <dbReference type="EMBL" id="TWT66753.1"/>
    </source>
</evidence>
<comment type="caution">
    <text evidence="2">The sequence shown here is derived from an EMBL/GenBank/DDBJ whole genome shotgun (WGS) entry which is preliminary data.</text>
</comment>
<protein>
    <recommendedName>
        <fullName evidence="4">Secreted protein</fullName>
    </recommendedName>
</protein>
<dbReference type="Proteomes" id="UP000318478">
    <property type="component" value="Unassembled WGS sequence"/>
</dbReference>
<keyword evidence="3" id="KW-1185">Reference proteome</keyword>
<evidence type="ECO:0000256" key="1">
    <source>
        <dbReference type="SAM" id="SignalP"/>
    </source>
</evidence>
<keyword evidence="1" id="KW-0732">Signal</keyword>
<sequence length="144" mass="15255" precursor="true">MQTFVRILIALCVFAHASLGCAAHHKCAGEHGHVRAKSHASSRDSADVHCDPQEGHALSTHACDQRHPDDVPLESCDHTLCKWTADGARGVVELSLDSSYGVAALVAEPVRRSTSGMLSTTRGDAGIPIPLPVRAHLLLGVLLI</sequence>